<accession>A0A4Q1CLR2</accession>
<name>A0A4Q1CLR2_9BACT</name>
<comment type="caution">
    <text evidence="1">The sequence shown here is derived from an EMBL/GenBank/DDBJ whole genome shotgun (WGS) entry which is preliminary data.</text>
</comment>
<dbReference type="EMBL" id="SDHW01000001">
    <property type="protein sequence ID" value="RXK61968.1"/>
    <property type="molecule type" value="Genomic_DNA"/>
</dbReference>
<keyword evidence="2" id="KW-1185">Reference proteome</keyword>
<evidence type="ECO:0000313" key="2">
    <source>
        <dbReference type="Proteomes" id="UP000290204"/>
    </source>
</evidence>
<sequence length="221" mass="25503">MKKILLLLAAFIVHAELKAQKKSFSPLYQTQLHISPLGLLDVIEHNVSAGFDTKVANRLYAGADVSAYFWSSTYSKPLNGFAVRPMLRLYNKRLQTDYVELVLMYKRTALKEQGWLGMDCVNNVPSYEKFDTYKRIKEVYDISFRYGTRQPFFSSGKWFYECYFGIGIRHKQYTVKYNEANSCMLDNGEVTLNFFGNSTGNTGRSTFFSLPCGFRLVRTIK</sequence>
<reference evidence="1 2" key="1">
    <citation type="submission" date="2019-01" db="EMBL/GenBank/DDBJ databases">
        <title>Lacibacter sp. strain TTM-7.</title>
        <authorList>
            <person name="Chen W.-M."/>
        </authorList>
    </citation>
    <scope>NUCLEOTIDE SEQUENCE [LARGE SCALE GENOMIC DNA]</scope>
    <source>
        <strain evidence="1 2">TTM-7</strain>
    </source>
</reference>
<dbReference type="OrthoDB" id="1060107at2"/>
<dbReference type="AlphaFoldDB" id="A0A4Q1CLR2"/>
<gene>
    <name evidence="1" type="ORF">ESA94_02845</name>
</gene>
<evidence type="ECO:0008006" key="3">
    <source>
        <dbReference type="Google" id="ProtNLM"/>
    </source>
</evidence>
<protein>
    <recommendedName>
        <fullName evidence="3">DUF3575 domain-containing protein</fullName>
    </recommendedName>
</protein>
<dbReference type="RefSeq" id="WP_129129340.1">
    <property type="nucleotide sequence ID" value="NZ_SDHW01000001.1"/>
</dbReference>
<dbReference type="Proteomes" id="UP000290204">
    <property type="component" value="Unassembled WGS sequence"/>
</dbReference>
<proteinExistence type="predicted"/>
<evidence type="ECO:0000313" key="1">
    <source>
        <dbReference type="EMBL" id="RXK61968.1"/>
    </source>
</evidence>
<organism evidence="1 2">
    <name type="scientific">Lacibacter luteus</name>
    <dbReference type="NCBI Taxonomy" id="2508719"/>
    <lineage>
        <taxon>Bacteria</taxon>
        <taxon>Pseudomonadati</taxon>
        <taxon>Bacteroidota</taxon>
        <taxon>Chitinophagia</taxon>
        <taxon>Chitinophagales</taxon>
        <taxon>Chitinophagaceae</taxon>
        <taxon>Lacibacter</taxon>
    </lineage>
</organism>